<feature type="transmembrane region" description="Helical" evidence="11">
    <location>
        <begin position="282"/>
        <end position="301"/>
    </location>
</feature>
<evidence type="ECO:0000313" key="14">
    <source>
        <dbReference type="RefSeq" id="XP_008708937.1"/>
    </source>
</evidence>
<evidence type="ECO:0000313" key="13">
    <source>
        <dbReference type="Proteomes" id="UP000261680"/>
    </source>
</evidence>
<evidence type="ECO:0000256" key="2">
    <source>
        <dbReference type="ARBA" id="ARBA00003929"/>
    </source>
</evidence>
<protein>
    <submittedName>
        <fullName evidence="14">Olfactory receptor 52E4-like</fullName>
    </submittedName>
</protein>
<evidence type="ECO:0000256" key="1">
    <source>
        <dbReference type="ARBA" id="ARBA00002936"/>
    </source>
</evidence>
<comment type="function">
    <text evidence="1">Odorant receptor.</text>
</comment>
<dbReference type="GO" id="GO:0004930">
    <property type="term" value="F:G protein-coupled receptor activity"/>
    <property type="evidence" value="ECO:0007669"/>
    <property type="project" value="UniProtKB-KW"/>
</dbReference>
<dbReference type="GO" id="GO:0005886">
    <property type="term" value="C:plasma membrane"/>
    <property type="evidence" value="ECO:0007669"/>
    <property type="project" value="TreeGrafter"/>
</dbReference>
<keyword evidence="8" id="KW-0297">G-protein coupled receptor</keyword>
<dbReference type="AlphaFoldDB" id="A0A384DPF6"/>
<feature type="transmembrane region" description="Helical" evidence="11">
    <location>
        <begin position="226"/>
        <end position="245"/>
    </location>
</feature>
<dbReference type="GO" id="GO:0004984">
    <property type="term" value="F:olfactory receptor activity"/>
    <property type="evidence" value="ECO:0007669"/>
    <property type="project" value="InterPro"/>
</dbReference>
<evidence type="ECO:0000256" key="5">
    <source>
        <dbReference type="ARBA" id="ARBA00022692"/>
    </source>
</evidence>
<dbReference type="SUPFAM" id="SSF81321">
    <property type="entry name" value="Family A G protein-coupled receptor-like"/>
    <property type="match status" value="1"/>
</dbReference>
<dbReference type="FunFam" id="1.20.1070.10:FF:000006">
    <property type="entry name" value="Olfactory receptor"/>
    <property type="match status" value="1"/>
</dbReference>
<comment type="subcellular location">
    <subcellularLocation>
        <location evidence="3">Membrane</location>
        <topology evidence="3">Multi-pass membrane protein</topology>
    </subcellularLocation>
</comment>
<dbReference type="PANTHER" id="PTHR26450:SF117">
    <property type="entry name" value="OLFACTORY RECEPTOR"/>
    <property type="match status" value="1"/>
</dbReference>
<keyword evidence="10" id="KW-0807">Transducer</keyword>
<dbReference type="InterPro" id="IPR050402">
    <property type="entry name" value="OR51/52/56-like"/>
</dbReference>
<feature type="transmembrane region" description="Helical" evidence="11">
    <location>
        <begin position="45"/>
        <end position="63"/>
    </location>
</feature>
<proteinExistence type="predicted"/>
<evidence type="ECO:0000256" key="8">
    <source>
        <dbReference type="ARBA" id="ARBA00023040"/>
    </source>
</evidence>
<keyword evidence="8" id="KW-0675">Receptor</keyword>
<keyword evidence="5 11" id="KW-0812">Transmembrane</keyword>
<dbReference type="PROSITE" id="PS50262">
    <property type="entry name" value="G_PROTEIN_RECEP_F1_2"/>
    <property type="match status" value="1"/>
</dbReference>
<dbReference type="OrthoDB" id="9444602at2759"/>
<name>A0A384DPF6_URSMA</name>
<reference evidence="14" key="1">
    <citation type="submission" date="2025-08" db="UniProtKB">
        <authorList>
            <consortium name="RefSeq"/>
        </authorList>
    </citation>
    <scope>IDENTIFICATION</scope>
    <source>
        <tissue evidence="14">Whole blood</tissue>
    </source>
</reference>
<feature type="domain" description="G-protein coupled receptors family 1 profile" evidence="12">
    <location>
        <begin position="127"/>
        <end position="377"/>
    </location>
</feature>
<dbReference type="RefSeq" id="XP_008708937.1">
    <property type="nucleotide sequence ID" value="XM_008710715.1"/>
</dbReference>
<keyword evidence="13" id="KW-1185">Reference proteome</keyword>
<organism evidence="13 14">
    <name type="scientific">Ursus maritimus</name>
    <name type="common">Polar bear</name>
    <name type="synonym">Thalarctos maritimus</name>
    <dbReference type="NCBI Taxonomy" id="29073"/>
    <lineage>
        <taxon>Eukaryota</taxon>
        <taxon>Metazoa</taxon>
        <taxon>Chordata</taxon>
        <taxon>Craniata</taxon>
        <taxon>Vertebrata</taxon>
        <taxon>Euteleostomi</taxon>
        <taxon>Mammalia</taxon>
        <taxon>Eutheria</taxon>
        <taxon>Laurasiatheria</taxon>
        <taxon>Carnivora</taxon>
        <taxon>Caniformia</taxon>
        <taxon>Ursidae</taxon>
        <taxon>Ursus</taxon>
    </lineage>
</organism>
<accession>A0A384DPF6</accession>
<dbReference type="Gene3D" id="1.20.1070.10">
    <property type="entry name" value="Rhodopsin 7-helix transmembrane proteins"/>
    <property type="match status" value="1"/>
</dbReference>
<comment type="function">
    <text evidence="2">Putative odorant or sperm cell receptor.</text>
</comment>
<feature type="transmembrane region" description="Helical" evidence="11">
    <location>
        <begin position="109"/>
        <end position="134"/>
    </location>
</feature>
<dbReference type="GeneID" id="103681183"/>
<evidence type="ECO:0000256" key="9">
    <source>
        <dbReference type="ARBA" id="ARBA00023136"/>
    </source>
</evidence>
<feature type="transmembrane region" description="Helical" evidence="11">
    <location>
        <begin position="322"/>
        <end position="344"/>
    </location>
</feature>
<dbReference type="InterPro" id="IPR000725">
    <property type="entry name" value="Olfact_rcpt"/>
</dbReference>
<evidence type="ECO:0000256" key="11">
    <source>
        <dbReference type="SAM" id="Phobius"/>
    </source>
</evidence>
<dbReference type="Pfam" id="PF13853">
    <property type="entry name" value="7tm_4"/>
    <property type="match status" value="1"/>
</dbReference>
<dbReference type="InterPro" id="IPR000276">
    <property type="entry name" value="GPCR_Rhodpsn"/>
</dbReference>
<dbReference type="InterPro" id="IPR017452">
    <property type="entry name" value="GPCR_Rhodpsn_7TM"/>
</dbReference>
<keyword evidence="7 11" id="KW-1133">Transmembrane helix</keyword>
<feature type="transmembrane region" description="Helical" evidence="11">
    <location>
        <begin position="146"/>
        <end position="173"/>
    </location>
</feature>
<feature type="transmembrane region" description="Helical" evidence="11">
    <location>
        <begin position="356"/>
        <end position="377"/>
    </location>
</feature>
<dbReference type="PRINTS" id="PR00237">
    <property type="entry name" value="GPCRRHODOPSN"/>
</dbReference>
<dbReference type="Proteomes" id="UP000261680">
    <property type="component" value="Unplaced"/>
</dbReference>
<feature type="transmembrane region" description="Helical" evidence="11">
    <location>
        <begin position="20"/>
        <end position="38"/>
    </location>
</feature>
<sequence>MIMDHYTTLPPENTISNFHNLLGILNGIVNNLNLIVNYPQIPFRYVLKCLIGLLLYTSNHHIFPYVSPEMLKKTIEYFPRVLSRMSSINDSASYPSAFLLLGIPGLEAFHIWIAFPFFVVYLIALVGNVTILFVIKTEQGLHQPMFYFLALLSFIDLGLSTSTIPKMLAIFWFNFREIKFEGCVIQMFFIHTYTGMESVVLLAMAIDRFVATCYPLRYTTILTNRVVAIMASVVVGRPVLLVIPFCPLLKRLPFCGHYIIPHTYCEHMGIARLACANIRVNIIYGLFTIAALIFDLILIALSYVQILRAVFRLPSRDARLKALSTCGSHVCVILAFYTPAFFSFMTHRFGRNIPRYIHILLANLYVVVPPCLNPVIYGVRTKQIRDRVVKIFVKKE</sequence>
<keyword evidence="6" id="KW-0552">Olfaction</keyword>
<dbReference type="KEGG" id="umr:103681183"/>
<dbReference type="PRINTS" id="PR00245">
    <property type="entry name" value="OLFACTORYR"/>
</dbReference>
<gene>
    <name evidence="14" type="primary">LOC103681183</name>
</gene>
<dbReference type="PANTHER" id="PTHR26450">
    <property type="entry name" value="OLFACTORY RECEPTOR 56B1-RELATED"/>
    <property type="match status" value="1"/>
</dbReference>
<evidence type="ECO:0000256" key="4">
    <source>
        <dbReference type="ARBA" id="ARBA00022606"/>
    </source>
</evidence>
<dbReference type="CDD" id="cd15952">
    <property type="entry name" value="7tmA_OR52E-like"/>
    <property type="match status" value="1"/>
</dbReference>
<keyword evidence="9 11" id="KW-0472">Membrane</keyword>
<evidence type="ECO:0000256" key="3">
    <source>
        <dbReference type="ARBA" id="ARBA00004141"/>
    </source>
</evidence>
<evidence type="ECO:0000256" key="7">
    <source>
        <dbReference type="ARBA" id="ARBA00022989"/>
    </source>
</evidence>
<keyword evidence="4" id="KW-0716">Sensory transduction</keyword>
<feature type="transmembrane region" description="Helical" evidence="11">
    <location>
        <begin position="185"/>
        <end position="206"/>
    </location>
</feature>
<evidence type="ECO:0000256" key="6">
    <source>
        <dbReference type="ARBA" id="ARBA00022725"/>
    </source>
</evidence>
<evidence type="ECO:0000256" key="10">
    <source>
        <dbReference type="ARBA" id="ARBA00023224"/>
    </source>
</evidence>
<evidence type="ECO:0000259" key="12">
    <source>
        <dbReference type="PROSITE" id="PS50262"/>
    </source>
</evidence>